<dbReference type="GO" id="GO:0050992">
    <property type="term" value="P:dimethylallyl diphosphate biosynthetic process"/>
    <property type="evidence" value="ECO:0007669"/>
    <property type="project" value="UniProtKB-UniRule"/>
</dbReference>
<dbReference type="EC" id="5.3.3.2" evidence="3 10"/>
<dbReference type="GO" id="GO:0008299">
    <property type="term" value="P:isoprenoid biosynthetic process"/>
    <property type="evidence" value="ECO:0007669"/>
    <property type="project" value="UniProtKB-UniRule"/>
</dbReference>
<gene>
    <name evidence="10 12" type="primary">idi</name>
    <name evidence="12" type="ORF">NCTC5053_05265</name>
</gene>
<evidence type="ECO:0000256" key="2">
    <source>
        <dbReference type="ARBA" id="ARBA00007579"/>
    </source>
</evidence>
<sequence>MAGEHVILLDEQDQPAGMLEKYAAHTFDTPLHLAFSCWLFNQQGQLLVTRRSLGKKAWPGVWTNSVCGHPQQGETFEQAVTRRCRFELGVEISDIAPVHPAFRYRAVAPNGIVENEVCPVYAARVVSEVQPNDDEVMDYQWVDLATMLSALAATPWAFSPWMVLEAENRDARQALTDFVARLRGKLTILQARRSPVPVINAWRRYACTGLRFCAIA</sequence>
<dbReference type="GO" id="GO:0005737">
    <property type="term" value="C:cytoplasm"/>
    <property type="evidence" value="ECO:0007669"/>
    <property type="project" value="UniProtKB-SubCell"/>
</dbReference>
<reference evidence="12 13" key="1">
    <citation type="submission" date="2018-06" db="EMBL/GenBank/DDBJ databases">
        <authorList>
            <consortium name="Pathogen Informatics"/>
            <person name="Doyle S."/>
        </authorList>
    </citation>
    <scope>NUCLEOTIDE SEQUENCE [LARGE SCALE GENOMIC DNA]</scope>
    <source>
        <strain evidence="12 13">NCTC5053</strain>
    </source>
</reference>
<feature type="binding site" evidence="10">
    <location>
        <position position="69"/>
    </location>
    <ligand>
        <name>Mn(2+)</name>
        <dbReference type="ChEBI" id="CHEBI:29035"/>
    </ligand>
</feature>
<feature type="binding site" evidence="10">
    <location>
        <position position="116"/>
    </location>
    <ligand>
        <name>Mn(2+)</name>
        <dbReference type="ChEBI" id="CHEBI:29035"/>
    </ligand>
</feature>
<organism evidence="12 13">
    <name type="scientific">Klebsiella pneumoniae</name>
    <dbReference type="NCBI Taxonomy" id="573"/>
    <lineage>
        <taxon>Bacteria</taxon>
        <taxon>Pseudomonadati</taxon>
        <taxon>Pseudomonadota</taxon>
        <taxon>Gammaproteobacteria</taxon>
        <taxon>Enterobacterales</taxon>
        <taxon>Enterobacteriaceae</taxon>
        <taxon>Klebsiella/Raoultella group</taxon>
        <taxon>Klebsiella</taxon>
        <taxon>Klebsiella pneumoniae complex</taxon>
    </lineage>
</organism>
<evidence type="ECO:0000256" key="1">
    <source>
        <dbReference type="ARBA" id="ARBA00004826"/>
    </source>
</evidence>
<comment type="pathway">
    <text evidence="1 10">Isoprenoid biosynthesis; dimethylallyl diphosphate biosynthesis; dimethylallyl diphosphate from isopentenyl diphosphate: step 1/1.</text>
</comment>
<evidence type="ECO:0000313" key="13">
    <source>
        <dbReference type="Proteomes" id="UP000254387"/>
    </source>
</evidence>
<evidence type="ECO:0000256" key="9">
    <source>
        <dbReference type="ARBA" id="ARBA00023235"/>
    </source>
</evidence>
<keyword evidence="7 10" id="KW-0464">Manganese</keyword>
<comment type="function">
    <text evidence="10">Catalyzes the 1,3-allylic rearrangement of the homoallylic substrate isopentenyl (IPP) to its highly electrophilic allylic isomer, dimethylallyl diphosphate (DMAPP).</text>
</comment>
<dbReference type="NCBIfam" id="TIGR02150">
    <property type="entry name" value="IPP_isom_1"/>
    <property type="match status" value="1"/>
</dbReference>
<evidence type="ECO:0000256" key="7">
    <source>
        <dbReference type="ARBA" id="ARBA00023211"/>
    </source>
</evidence>
<name>A0A378BRU0_KLEPN</name>
<dbReference type="NCBIfam" id="NF002995">
    <property type="entry name" value="PRK03759.1"/>
    <property type="match status" value="1"/>
</dbReference>
<feature type="binding site" evidence="10">
    <location>
        <position position="87"/>
    </location>
    <ligand>
        <name>Mg(2+)</name>
        <dbReference type="ChEBI" id="CHEBI:18420"/>
    </ligand>
</feature>
<dbReference type="Pfam" id="PF00293">
    <property type="entry name" value="NUDIX"/>
    <property type="match status" value="1"/>
</dbReference>
<comment type="subcellular location">
    <subcellularLocation>
        <location evidence="10">Cytoplasm</location>
    </subcellularLocation>
</comment>
<dbReference type="InterPro" id="IPR015797">
    <property type="entry name" value="NUDIX_hydrolase-like_dom_sf"/>
</dbReference>
<dbReference type="Proteomes" id="UP000254387">
    <property type="component" value="Unassembled WGS sequence"/>
</dbReference>
<keyword evidence="9 10" id="KW-0413">Isomerase</keyword>
<evidence type="ECO:0000256" key="6">
    <source>
        <dbReference type="ARBA" id="ARBA00022842"/>
    </source>
</evidence>
<dbReference type="InterPro" id="IPR000086">
    <property type="entry name" value="NUDIX_hydrolase_dom"/>
</dbReference>
<dbReference type="InterPro" id="IPR011876">
    <property type="entry name" value="IsopentenylPP_isomerase_typ1"/>
</dbReference>
<evidence type="ECO:0000256" key="10">
    <source>
        <dbReference type="HAMAP-Rule" id="MF_00202"/>
    </source>
</evidence>
<dbReference type="SUPFAM" id="SSF55811">
    <property type="entry name" value="Nudix"/>
    <property type="match status" value="1"/>
</dbReference>
<dbReference type="PROSITE" id="PS51462">
    <property type="entry name" value="NUDIX"/>
    <property type="match status" value="1"/>
</dbReference>
<evidence type="ECO:0000259" key="11">
    <source>
        <dbReference type="PROSITE" id="PS51462"/>
    </source>
</evidence>
<dbReference type="GO" id="GO:0046872">
    <property type="term" value="F:metal ion binding"/>
    <property type="evidence" value="ECO:0007669"/>
    <property type="project" value="UniProtKB-KW"/>
</dbReference>
<dbReference type="PANTHER" id="PTHR10885:SF0">
    <property type="entry name" value="ISOPENTENYL-DIPHOSPHATE DELTA-ISOMERASE"/>
    <property type="match status" value="1"/>
</dbReference>
<feature type="binding site" evidence="10">
    <location>
        <position position="32"/>
    </location>
    <ligand>
        <name>Mn(2+)</name>
        <dbReference type="ChEBI" id="CHEBI:29035"/>
    </ligand>
</feature>
<dbReference type="CDD" id="cd02885">
    <property type="entry name" value="NUDIX_IPP_Isomerase"/>
    <property type="match status" value="1"/>
</dbReference>
<dbReference type="HAMAP" id="MF_00202">
    <property type="entry name" value="Idi"/>
    <property type="match status" value="1"/>
</dbReference>
<evidence type="ECO:0000256" key="8">
    <source>
        <dbReference type="ARBA" id="ARBA00023229"/>
    </source>
</evidence>
<feature type="active site" evidence="10">
    <location>
        <position position="116"/>
    </location>
</feature>
<proteinExistence type="inferred from homology"/>
<evidence type="ECO:0000313" key="12">
    <source>
        <dbReference type="EMBL" id="STV51844.1"/>
    </source>
</evidence>
<comment type="subunit">
    <text evidence="10">Homodimer.</text>
</comment>
<dbReference type="FunFam" id="3.90.79.10:FF:000009">
    <property type="entry name" value="Isopentenyl-diphosphate Delta-isomerase"/>
    <property type="match status" value="1"/>
</dbReference>
<evidence type="ECO:0000256" key="4">
    <source>
        <dbReference type="ARBA" id="ARBA00022490"/>
    </source>
</evidence>
<dbReference type="UniPathway" id="UPA00059">
    <property type="reaction ID" value="UER00104"/>
</dbReference>
<dbReference type="GO" id="GO:0004452">
    <property type="term" value="F:isopentenyl-diphosphate delta-isomerase activity"/>
    <property type="evidence" value="ECO:0007669"/>
    <property type="project" value="UniProtKB-UniRule"/>
</dbReference>
<evidence type="ECO:0000256" key="5">
    <source>
        <dbReference type="ARBA" id="ARBA00022723"/>
    </source>
</evidence>
<dbReference type="AlphaFoldDB" id="A0A378BRU0"/>
<dbReference type="PANTHER" id="PTHR10885">
    <property type="entry name" value="ISOPENTENYL-DIPHOSPHATE DELTA-ISOMERASE"/>
    <property type="match status" value="1"/>
</dbReference>
<feature type="binding site" evidence="10">
    <location>
        <position position="114"/>
    </location>
    <ligand>
        <name>Mn(2+)</name>
        <dbReference type="ChEBI" id="CHEBI:29035"/>
    </ligand>
</feature>
<dbReference type="Gene3D" id="3.90.79.10">
    <property type="entry name" value="Nucleoside Triphosphate Pyrophosphohydrolase"/>
    <property type="match status" value="1"/>
</dbReference>
<comment type="catalytic activity">
    <reaction evidence="10">
        <text>isopentenyl diphosphate = dimethylallyl diphosphate</text>
        <dbReference type="Rhea" id="RHEA:23284"/>
        <dbReference type="ChEBI" id="CHEBI:57623"/>
        <dbReference type="ChEBI" id="CHEBI:128769"/>
        <dbReference type="EC" id="5.3.3.2"/>
    </reaction>
</comment>
<feature type="active site" evidence="10">
    <location>
        <position position="67"/>
    </location>
</feature>
<keyword evidence="4 10" id="KW-0963">Cytoplasm</keyword>
<comment type="cofactor">
    <cofactor evidence="10">
        <name>Mn(2+)</name>
        <dbReference type="ChEBI" id="CHEBI:29035"/>
    </cofactor>
    <text evidence="10">Binds 1 Mn(2+) ion per subunit.</text>
</comment>
<dbReference type="EMBL" id="UGMN01000004">
    <property type="protein sequence ID" value="STV51844.1"/>
    <property type="molecule type" value="Genomic_DNA"/>
</dbReference>
<feature type="binding site" evidence="10">
    <location>
        <position position="25"/>
    </location>
    <ligand>
        <name>Mn(2+)</name>
        <dbReference type="ChEBI" id="CHEBI:29035"/>
    </ligand>
</feature>
<feature type="domain" description="Nudix hydrolase" evidence="11">
    <location>
        <begin position="30"/>
        <end position="164"/>
    </location>
</feature>
<comment type="similarity">
    <text evidence="2 10">Belongs to the IPP isomerase type 1 family.</text>
</comment>
<keyword evidence="5 10" id="KW-0479">Metal-binding</keyword>
<keyword evidence="6 10" id="KW-0460">Magnesium</keyword>
<keyword evidence="8 10" id="KW-0414">Isoprene biosynthesis</keyword>
<protein>
    <recommendedName>
        <fullName evidence="3 10">Isopentenyl-diphosphate Delta-isomerase</fullName>
        <shortName evidence="10">IPP isomerase</shortName>
        <ecNumber evidence="3 10">5.3.3.2</ecNumber>
    </recommendedName>
    <alternativeName>
        <fullName evidence="10">IPP:DMAPP isomerase</fullName>
    </alternativeName>
    <alternativeName>
        <fullName evidence="10">Isopentenyl pyrophosphate isomerase</fullName>
    </alternativeName>
</protein>
<dbReference type="InterPro" id="IPR056375">
    <property type="entry name" value="Idi_bact"/>
</dbReference>
<accession>A0A378BRU0</accession>
<evidence type="ECO:0000256" key="3">
    <source>
        <dbReference type="ARBA" id="ARBA00012057"/>
    </source>
</evidence>
<comment type="cofactor">
    <cofactor evidence="10">
        <name>Mg(2+)</name>
        <dbReference type="ChEBI" id="CHEBI:18420"/>
    </cofactor>
    <text evidence="10">Binds 1 Mg(2+) ion per subunit. The magnesium ion binds only when substrate is bound.</text>
</comment>